<dbReference type="RefSeq" id="WP_344738675.1">
    <property type="nucleotide sequence ID" value="NZ_BAAAYU010000005.1"/>
</dbReference>
<evidence type="ECO:0000313" key="2">
    <source>
        <dbReference type="Proteomes" id="UP001501697"/>
    </source>
</evidence>
<dbReference type="Proteomes" id="UP001501697">
    <property type="component" value="Unassembled WGS sequence"/>
</dbReference>
<gene>
    <name evidence="1" type="ORF">GCM10022200_22950</name>
</gene>
<reference evidence="2" key="1">
    <citation type="journal article" date="2019" name="Int. J. Syst. Evol. Microbiol.">
        <title>The Global Catalogue of Microorganisms (GCM) 10K type strain sequencing project: providing services to taxonomists for standard genome sequencing and annotation.</title>
        <authorList>
            <consortium name="The Broad Institute Genomics Platform"/>
            <consortium name="The Broad Institute Genome Sequencing Center for Infectious Disease"/>
            <person name="Wu L."/>
            <person name="Ma J."/>
        </authorList>
    </citation>
    <scope>NUCLEOTIDE SEQUENCE [LARGE SCALE GENOMIC DNA]</scope>
    <source>
        <strain evidence="2">JCM 16544</strain>
    </source>
</reference>
<organism evidence="1 2">
    <name type="scientific">Microbacterium awajiense</name>
    <dbReference type="NCBI Taxonomy" id="415214"/>
    <lineage>
        <taxon>Bacteria</taxon>
        <taxon>Bacillati</taxon>
        <taxon>Actinomycetota</taxon>
        <taxon>Actinomycetes</taxon>
        <taxon>Micrococcales</taxon>
        <taxon>Microbacteriaceae</taxon>
        <taxon>Microbacterium</taxon>
    </lineage>
</organism>
<sequence>MSTTAIRHPLLDGAGPGWAATETRADVVALTSGMSDFLARTATGGDRPIVVSGDHARMTRPLADALSSVRGRWVVRTADDGCYDARTGRRLARPEDVLEVDGIPRTADAHPAFARSGITTRLQLAATVSTRHRVSRPVRLGGVIEAAATRFAGTAPTAWGATEPLVAPWDRDDLTERTRRRMPRDSRWAAVAASDHPLIGTLHVARTVEGLEETTRVHADVAGARDDAAADLGERARLFLADAAAVGMPLMGVAMAALGSDDLARRCTGTPPPEPLALMIGPPGVRALGSPVDRWADELGAALVGSPRLPGLLLPLGSVEGGGWRRLDEVLAAFGPDRVAELLAVAPAAAAQLGRGPRAGRDD</sequence>
<dbReference type="Pfam" id="PF19674">
    <property type="entry name" value="DUF6177"/>
    <property type="match status" value="1"/>
</dbReference>
<evidence type="ECO:0000313" key="1">
    <source>
        <dbReference type="EMBL" id="GAA3638967.1"/>
    </source>
</evidence>
<name>A0ABP7AS37_9MICO</name>
<protein>
    <submittedName>
        <fullName evidence="1">Uncharacterized protein</fullName>
    </submittedName>
</protein>
<comment type="caution">
    <text evidence="1">The sequence shown here is derived from an EMBL/GenBank/DDBJ whole genome shotgun (WGS) entry which is preliminary data.</text>
</comment>
<proteinExistence type="predicted"/>
<dbReference type="InterPro" id="IPR046175">
    <property type="entry name" value="DUF6177"/>
</dbReference>
<accession>A0ABP7AS37</accession>
<keyword evidence="2" id="KW-1185">Reference proteome</keyword>
<dbReference type="EMBL" id="BAAAYU010000005">
    <property type="protein sequence ID" value="GAA3638967.1"/>
    <property type="molecule type" value="Genomic_DNA"/>
</dbReference>